<dbReference type="EMBL" id="FXAK01000002">
    <property type="protein sequence ID" value="SMF28454.1"/>
    <property type="molecule type" value="Genomic_DNA"/>
</dbReference>
<evidence type="ECO:0000313" key="1">
    <source>
        <dbReference type="EMBL" id="SMF28454.1"/>
    </source>
</evidence>
<dbReference type="SUPFAM" id="SSF56399">
    <property type="entry name" value="ADP-ribosylation"/>
    <property type="match status" value="1"/>
</dbReference>
<organism evidence="1 2">
    <name type="scientific">Azospirillum oryzae</name>
    <dbReference type="NCBI Taxonomy" id="286727"/>
    <lineage>
        <taxon>Bacteria</taxon>
        <taxon>Pseudomonadati</taxon>
        <taxon>Pseudomonadota</taxon>
        <taxon>Alphaproteobacteria</taxon>
        <taxon>Rhodospirillales</taxon>
        <taxon>Azospirillaceae</taxon>
        <taxon>Azospirillum</taxon>
    </lineage>
</organism>
<dbReference type="RefSeq" id="WP_085083447.1">
    <property type="nucleotide sequence ID" value="NZ_FXAK01000002.1"/>
</dbReference>
<evidence type="ECO:0000313" key="2">
    <source>
        <dbReference type="Proteomes" id="UP000192936"/>
    </source>
</evidence>
<protein>
    <submittedName>
        <fullName evidence="1">Uncharacterized protein</fullName>
    </submittedName>
</protein>
<reference evidence="1 2" key="1">
    <citation type="submission" date="2017-04" db="EMBL/GenBank/DDBJ databases">
        <authorList>
            <person name="Afonso C.L."/>
            <person name="Miller P.J."/>
            <person name="Scott M.A."/>
            <person name="Spackman E."/>
            <person name="Goraichik I."/>
            <person name="Dimitrov K.M."/>
            <person name="Suarez D.L."/>
            <person name="Swayne D.E."/>
        </authorList>
    </citation>
    <scope>NUCLEOTIDE SEQUENCE [LARGE SCALE GENOMIC DNA]</scope>
    <source>
        <strain evidence="1 2">A2P</strain>
    </source>
</reference>
<dbReference type="STRING" id="286727.SAMN02982917_1285"/>
<dbReference type="OrthoDB" id="9800843at2"/>
<gene>
    <name evidence="1" type="ORF">SAMN02982917_1285</name>
</gene>
<proteinExistence type="predicted"/>
<dbReference type="AlphaFoldDB" id="A0A1X7E7D7"/>
<name>A0A1X7E7D7_9PROT</name>
<sequence>MTVLSNPYVLGYHGCEKSIGEAILRGDTDHLERSENSWDWLGKGVYFWEADPKRGYEWAFDYCRRKGTGTPMLIGAVIHLGNCLNLMDRTSLETLRVTYEEYKVVHESAKLGMPLPVNHGDKRHKLDCQVINHLHEAIEQASARGVAITPYDTVRGLYQEDDPVFPGSMIMERTHIQIAVLTPEASIQGYFRVPEAQYR</sequence>
<dbReference type="Proteomes" id="UP000192936">
    <property type="component" value="Unassembled WGS sequence"/>
</dbReference>
<accession>A0A1X7E7D7</accession>